<dbReference type="EMBL" id="FRYK01000001">
    <property type="protein sequence ID" value="SHO72481.1"/>
    <property type="molecule type" value="Genomic_DNA"/>
</dbReference>
<evidence type="ECO:0000313" key="1">
    <source>
        <dbReference type="EMBL" id="SHO72481.1"/>
    </source>
</evidence>
<dbReference type="NCBIfam" id="TIGR03519">
    <property type="entry name" value="T9SS_PorP_fam"/>
    <property type="match status" value="1"/>
</dbReference>
<accession>A0A1M7ZUA7</accession>
<organism evidence="1 2">
    <name type="scientific">Flavobacterium cucumis</name>
    <dbReference type="NCBI Taxonomy" id="416016"/>
    <lineage>
        <taxon>Bacteria</taxon>
        <taxon>Pseudomonadati</taxon>
        <taxon>Bacteroidota</taxon>
        <taxon>Flavobacteriia</taxon>
        <taxon>Flavobacteriales</taxon>
        <taxon>Flavobacteriaceae</taxon>
        <taxon>Flavobacterium</taxon>
    </lineage>
</organism>
<name>A0A1M7ZUA7_9FLAO</name>
<reference evidence="2" key="1">
    <citation type="submission" date="2016-12" db="EMBL/GenBank/DDBJ databases">
        <authorList>
            <person name="Varghese N."/>
            <person name="Submissions S."/>
        </authorList>
    </citation>
    <scope>NUCLEOTIDE SEQUENCE [LARGE SCALE GENOMIC DNA]</scope>
    <source>
        <strain evidence="2">DSM 18830</strain>
    </source>
</reference>
<dbReference type="Pfam" id="PF11751">
    <property type="entry name" value="PorP_SprF"/>
    <property type="match status" value="1"/>
</dbReference>
<dbReference type="RefSeq" id="WP_073581645.1">
    <property type="nucleotide sequence ID" value="NZ_CBCSEA010000002.1"/>
</dbReference>
<gene>
    <name evidence="1" type="ORF">SAMN05443547_0815</name>
</gene>
<dbReference type="STRING" id="416016.SAMN05443547_0815"/>
<evidence type="ECO:0000313" key="2">
    <source>
        <dbReference type="Proteomes" id="UP000184611"/>
    </source>
</evidence>
<dbReference type="AlphaFoldDB" id="A0A1M7ZUA7"/>
<dbReference type="InterPro" id="IPR019861">
    <property type="entry name" value="PorP/SprF_Bacteroidetes"/>
</dbReference>
<proteinExistence type="predicted"/>
<dbReference type="Proteomes" id="UP000184611">
    <property type="component" value="Unassembled WGS sequence"/>
</dbReference>
<sequence length="318" mass="36145">MKNILSITLLLISFTKVFGQELAVPAQTQYLADNPFLISSAYAGIGDNARIRLNGLAQWVGVKNAPMNQSLAADFRIANTTGVGVVFYNDRNGNTRQYGAKLSYAHHLILDDYSEQYLSLGLSFNLNQFKLDIENFDNVFDPSIDGNRFNQNYNFDVGFLYRFKSYFFAFNASNILPKNIDDFNQIEPNLLANYQAFTGFNIRNGKSDVSYEPSALFQYFQSDGRSTTDLNFKIKLHQYEDYYWAGVTARFFNDQSLTPATIGPMAGMRKSNFYLGYSYQINTNELLPYNSGTHMITIGFDFLQGLSNCPCTQDRIVY</sequence>
<protein>
    <submittedName>
        <fullName evidence="1">Type IX secretion system membrane protein, PorP/SprF family</fullName>
    </submittedName>
</protein>
<dbReference type="OrthoDB" id="648347at2"/>
<keyword evidence="2" id="KW-1185">Reference proteome</keyword>